<keyword evidence="2" id="KW-1185">Reference proteome</keyword>
<evidence type="ECO:0000313" key="1">
    <source>
        <dbReference type="EMBL" id="KAJ8687009.1"/>
    </source>
</evidence>
<dbReference type="EMBL" id="CM056741">
    <property type="protein sequence ID" value="KAJ8687009.1"/>
    <property type="molecule type" value="Genomic_DNA"/>
</dbReference>
<organism evidence="1 2">
    <name type="scientific">Eretmocerus hayati</name>
    <dbReference type="NCBI Taxonomy" id="131215"/>
    <lineage>
        <taxon>Eukaryota</taxon>
        <taxon>Metazoa</taxon>
        <taxon>Ecdysozoa</taxon>
        <taxon>Arthropoda</taxon>
        <taxon>Hexapoda</taxon>
        <taxon>Insecta</taxon>
        <taxon>Pterygota</taxon>
        <taxon>Neoptera</taxon>
        <taxon>Endopterygota</taxon>
        <taxon>Hymenoptera</taxon>
        <taxon>Apocrita</taxon>
        <taxon>Proctotrupomorpha</taxon>
        <taxon>Chalcidoidea</taxon>
        <taxon>Aphelinidae</taxon>
        <taxon>Aphelininae</taxon>
        <taxon>Eretmocerus</taxon>
    </lineage>
</organism>
<dbReference type="Proteomes" id="UP001239111">
    <property type="component" value="Chromosome 1"/>
</dbReference>
<name>A0ACC2PTS9_9HYME</name>
<sequence>MISDEKLTQYNSVEEKFTRERKQECRALWNSRGKNRCKQISYGREKRKMKRREGVVDGNKFRVYSEGGNEACRATNGFPLATATVAIASCISDMSKTGEILIV</sequence>
<protein>
    <submittedName>
        <fullName evidence="1">Uncharacterized protein</fullName>
    </submittedName>
</protein>
<evidence type="ECO:0000313" key="2">
    <source>
        <dbReference type="Proteomes" id="UP001239111"/>
    </source>
</evidence>
<proteinExistence type="predicted"/>
<reference evidence="1" key="1">
    <citation type="submission" date="2023-04" db="EMBL/GenBank/DDBJ databases">
        <title>A chromosome-level genome assembly of the parasitoid wasp Eretmocerus hayati.</title>
        <authorList>
            <person name="Zhong Y."/>
            <person name="Liu S."/>
            <person name="Liu Y."/>
        </authorList>
    </citation>
    <scope>NUCLEOTIDE SEQUENCE</scope>
    <source>
        <strain evidence="1">ZJU_SS_LIU_2023</strain>
    </source>
</reference>
<comment type="caution">
    <text evidence="1">The sequence shown here is derived from an EMBL/GenBank/DDBJ whole genome shotgun (WGS) entry which is preliminary data.</text>
</comment>
<gene>
    <name evidence="1" type="ORF">QAD02_022803</name>
</gene>
<accession>A0ACC2PTS9</accession>